<dbReference type="AlphaFoldDB" id="A0A2A2SIG5"/>
<evidence type="ECO:0000313" key="4">
    <source>
        <dbReference type="Proteomes" id="UP000218151"/>
    </source>
</evidence>
<dbReference type="InterPro" id="IPR006442">
    <property type="entry name" value="Antitoxin_Phd/YefM"/>
</dbReference>
<name>A0A2A2SIG5_9SPHN</name>
<dbReference type="Pfam" id="PF02604">
    <property type="entry name" value="PhdYeFM_antitox"/>
    <property type="match status" value="1"/>
</dbReference>
<evidence type="ECO:0000256" key="2">
    <source>
        <dbReference type="RuleBase" id="RU362080"/>
    </source>
</evidence>
<sequence length="85" mass="9387">MLPLEGTDVERAITASDANQRFSELLREVQDGETFVVTSRGRPVAKVVPVDDLDRQAPAIDALLAHVETLPRRSLAGWARADLYE</sequence>
<protein>
    <recommendedName>
        <fullName evidence="2">Antitoxin</fullName>
    </recommendedName>
</protein>
<dbReference type="Gene3D" id="3.40.1620.10">
    <property type="entry name" value="YefM-like domain"/>
    <property type="match status" value="1"/>
</dbReference>
<dbReference type="NCBIfam" id="TIGR01552">
    <property type="entry name" value="phd_fam"/>
    <property type="match status" value="1"/>
</dbReference>
<comment type="function">
    <text evidence="2">Antitoxin component of a type II toxin-antitoxin (TA) system.</text>
</comment>
<reference evidence="4" key="1">
    <citation type="submission" date="2017-09" db="EMBL/GenBank/DDBJ databases">
        <authorList>
            <person name="Feng G."/>
            <person name="Zhu H."/>
        </authorList>
    </citation>
    <scope>NUCLEOTIDE SEQUENCE [LARGE SCALE GENOMIC DNA]</scope>
    <source>
        <strain evidence="4">1PNM-20</strain>
    </source>
</reference>
<dbReference type="InterPro" id="IPR036165">
    <property type="entry name" value="YefM-like_sf"/>
</dbReference>
<evidence type="ECO:0000313" key="3">
    <source>
        <dbReference type="EMBL" id="PAX09032.1"/>
    </source>
</evidence>
<gene>
    <name evidence="3" type="ORF">CKY28_06790</name>
</gene>
<dbReference type="EMBL" id="NSLI01000002">
    <property type="protein sequence ID" value="PAX09032.1"/>
    <property type="molecule type" value="Genomic_DNA"/>
</dbReference>
<comment type="caution">
    <text evidence="3">The sequence shown here is derived from an EMBL/GenBank/DDBJ whole genome shotgun (WGS) entry which is preliminary data.</text>
</comment>
<dbReference type="Proteomes" id="UP000218151">
    <property type="component" value="Unassembled WGS sequence"/>
</dbReference>
<dbReference type="SUPFAM" id="SSF143120">
    <property type="entry name" value="YefM-like"/>
    <property type="match status" value="1"/>
</dbReference>
<dbReference type="OrthoDB" id="7276624at2"/>
<organism evidence="3 4">
    <name type="scientific">Sphingomonas lenta</name>
    <dbReference type="NCBI Taxonomy" id="1141887"/>
    <lineage>
        <taxon>Bacteria</taxon>
        <taxon>Pseudomonadati</taxon>
        <taxon>Pseudomonadota</taxon>
        <taxon>Alphaproteobacteria</taxon>
        <taxon>Sphingomonadales</taxon>
        <taxon>Sphingomonadaceae</taxon>
        <taxon>Sphingomonas</taxon>
    </lineage>
</organism>
<evidence type="ECO:0000256" key="1">
    <source>
        <dbReference type="ARBA" id="ARBA00009981"/>
    </source>
</evidence>
<comment type="similarity">
    <text evidence="1 2">Belongs to the phD/YefM antitoxin family.</text>
</comment>
<keyword evidence="4" id="KW-1185">Reference proteome</keyword>
<accession>A0A2A2SIG5</accession>
<proteinExistence type="inferred from homology"/>